<proteinExistence type="predicted"/>
<protein>
    <submittedName>
        <fullName evidence="1">Uncharacterized protein</fullName>
    </submittedName>
</protein>
<dbReference type="EMBL" id="CP000821">
    <property type="protein sequence ID" value="ABV37188.1"/>
    <property type="molecule type" value="Genomic_DNA"/>
</dbReference>
<dbReference type="eggNOG" id="COG2105">
    <property type="taxonomic scope" value="Bacteria"/>
</dbReference>
<dbReference type="HOGENOM" id="CLU_3122610_0_0_6"/>
<dbReference type="AlphaFoldDB" id="A8FWG5"/>
<accession>A8FWG5</accession>
<dbReference type="STRING" id="425104.Ssed_2581"/>
<dbReference type="Gene3D" id="3.10.490.10">
    <property type="entry name" value="Gamma-glutamyl cyclotransferase-like"/>
    <property type="match status" value="1"/>
</dbReference>
<organism evidence="1 2">
    <name type="scientific">Shewanella sediminis (strain HAW-EB3)</name>
    <dbReference type="NCBI Taxonomy" id="425104"/>
    <lineage>
        <taxon>Bacteria</taxon>
        <taxon>Pseudomonadati</taxon>
        <taxon>Pseudomonadota</taxon>
        <taxon>Gammaproteobacteria</taxon>
        <taxon>Alteromonadales</taxon>
        <taxon>Shewanellaceae</taxon>
        <taxon>Shewanella</taxon>
    </lineage>
</organism>
<dbReference type="Proteomes" id="UP000002015">
    <property type="component" value="Chromosome"/>
</dbReference>
<sequence length="50" mass="5879">MQPFSWYLNHVVIGAKETNLPTQYLAVIESIECIEDLNKHRDSEQRAIYN</sequence>
<evidence type="ECO:0000313" key="2">
    <source>
        <dbReference type="Proteomes" id="UP000002015"/>
    </source>
</evidence>
<evidence type="ECO:0000313" key="1">
    <source>
        <dbReference type="EMBL" id="ABV37188.1"/>
    </source>
</evidence>
<name>A8FWG5_SHESH</name>
<dbReference type="KEGG" id="sse:Ssed_2581"/>
<gene>
    <name evidence="1" type="ordered locus">Ssed_2581</name>
</gene>
<reference evidence="1 2" key="1">
    <citation type="submission" date="2007-08" db="EMBL/GenBank/DDBJ databases">
        <title>Complete sequence of Shewanella sediminis HAW-EB3.</title>
        <authorList>
            <consortium name="US DOE Joint Genome Institute"/>
            <person name="Copeland A."/>
            <person name="Lucas S."/>
            <person name="Lapidus A."/>
            <person name="Barry K."/>
            <person name="Glavina del Rio T."/>
            <person name="Dalin E."/>
            <person name="Tice H."/>
            <person name="Pitluck S."/>
            <person name="Chertkov O."/>
            <person name="Brettin T."/>
            <person name="Bruce D."/>
            <person name="Detter J.C."/>
            <person name="Han C."/>
            <person name="Schmutz J."/>
            <person name="Larimer F."/>
            <person name="Land M."/>
            <person name="Hauser L."/>
            <person name="Kyrpides N."/>
            <person name="Kim E."/>
            <person name="Zhao J.-S."/>
            <person name="Richardson P."/>
        </authorList>
    </citation>
    <scope>NUCLEOTIDE SEQUENCE [LARGE SCALE GENOMIC DNA]</scope>
    <source>
        <strain evidence="1 2">HAW-EB3</strain>
    </source>
</reference>
<keyword evidence="2" id="KW-1185">Reference proteome</keyword>